<dbReference type="RefSeq" id="XP_019044274.1">
    <property type="nucleotide sequence ID" value="XM_019194151.1"/>
</dbReference>
<evidence type="ECO:0000313" key="3">
    <source>
        <dbReference type="EMBL" id="OCF23204.1"/>
    </source>
</evidence>
<dbReference type="Proteomes" id="UP000092730">
    <property type="component" value="Chromosome 7"/>
</dbReference>
<reference evidence="3" key="1">
    <citation type="submission" date="2013-07" db="EMBL/GenBank/DDBJ databases">
        <title>The Genome Sequence of Cryptococcus bestiolae CBS10118.</title>
        <authorList>
            <consortium name="The Broad Institute Genome Sequencing Platform"/>
            <person name="Cuomo C."/>
            <person name="Litvintseva A."/>
            <person name="Chen Y."/>
            <person name="Heitman J."/>
            <person name="Sun S."/>
            <person name="Springer D."/>
            <person name="Dromer F."/>
            <person name="Young S.K."/>
            <person name="Zeng Q."/>
            <person name="Gargeya S."/>
            <person name="Fitzgerald M."/>
            <person name="Abouelleil A."/>
            <person name="Alvarado L."/>
            <person name="Berlin A.M."/>
            <person name="Chapman S.B."/>
            <person name="Dewar J."/>
            <person name="Goldberg J."/>
            <person name="Griggs A."/>
            <person name="Gujja S."/>
            <person name="Hansen M."/>
            <person name="Howarth C."/>
            <person name="Imamovic A."/>
            <person name="Larimer J."/>
            <person name="McCowan C."/>
            <person name="Murphy C."/>
            <person name="Pearson M."/>
            <person name="Priest M."/>
            <person name="Roberts A."/>
            <person name="Saif S."/>
            <person name="Shea T."/>
            <person name="Sykes S."/>
            <person name="Wortman J."/>
            <person name="Nusbaum C."/>
            <person name="Birren B."/>
        </authorList>
    </citation>
    <scope>NUCLEOTIDE SEQUENCE [LARGE SCALE GENOMIC DNA]</scope>
    <source>
        <strain evidence="3">CBS 10118</strain>
    </source>
</reference>
<dbReference type="OrthoDB" id="2560396at2759"/>
<accession>A0A1B9FWQ4</accession>
<dbReference type="AlphaFoldDB" id="A0A1B9FWQ4"/>
<feature type="region of interest" description="Disordered" evidence="1">
    <location>
        <begin position="76"/>
        <end position="116"/>
    </location>
</feature>
<keyword evidence="5" id="KW-1185">Reference proteome</keyword>
<feature type="signal peptide" evidence="2">
    <location>
        <begin position="1"/>
        <end position="20"/>
    </location>
</feature>
<dbReference type="EMBL" id="KI894024">
    <property type="protein sequence ID" value="OCF23204.1"/>
    <property type="molecule type" value="Genomic_DNA"/>
</dbReference>
<evidence type="ECO:0000256" key="1">
    <source>
        <dbReference type="SAM" id="MobiDB-lite"/>
    </source>
</evidence>
<sequence>MRFTTIFTAALLTLSFGAIAAPVEVIDLTARGGSTPSKPPTVPPGYKLVTVGNIYILTDNNGNFAGAFSKGDLAGAGAGSQNTGAGSTNKNNGGNSQNIGSGGNTNLGGGSGWPSV</sequence>
<dbReference type="EMBL" id="CP144547">
    <property type="protein sequence ID" value="WVW86038.1"/>
    <property type="molecule type" value="Genomic_DNA"/>
</dbReference>
<evidence type="ECO:0000256" key="2">
    <source>
        <dbReference type="SAM" id="SignalP"/>
    </source>
</evidence>
<evidence type="ECO:0000313" key="5">
    <source>
        <dbReference type="Proteomes" id="UP000092730"/>
    </source>
</evidence>
<protein>
    <recommendedName>
        <fullName evidence="6">Pectate lyase</fullName>
    </recommendedName>
</protein>
<organism evidence="3">
    <name type="scientific">Kwoniella bestiolae CBS 10118</name>
    <dbReference type="NCBI Taxonomy" id="1296100"/>
    <lineage>
        <taxon>Eukaryota</taxon>
        <taxon>Fungi</taxon>
        <taxon>Dikarya</taxon>
        <taxon>Basidiomycota</taxon>
        <taxon>Agaricomycotina</taxon>
        <taxon>Tremellomycetes</taxon>
        <taxon>Tremellales</taxon>
        <taxon>Cryptococcaceae</taxon>
        <taxon>Kwoniella</taxon>
    </lineage>
</organism>
<reference evidence="4" key="4">
    <citation type="submission" date="2024-02" db="EMBL/GenBank/DDBJ databases">
        <title>Comparative genomics of Cryptococcus and Kwoniella reveals pathogenesis evolution and contrasting modes of karyotype evolution via chromosome fusion or intercentromeric recombination.</title>
        <authorList>
            <person name="Coelho M.A."/>
            <person name="David-Palma M."/>
            <person name="Shea T."/>
            <person name="Bowers K."/>
            <person name="McGinley-Smith S."/>
            <person name="Mohammad A.W."/>
            <person name="Gnirke A."/>
            <person name="Yurkov A.M."/>
            <person name="Nowrousian M."/>
            <person name="Sun S."/>
            <person name="Cuomo C.A."/>
            <person name="Heitman J."/>
        </authorList>
    </citation>
    <scope>NUCLEOTIDE SEQUENCE</scope>
    <source>
        <strain evidence="4">CBS 10118</strain>
    </source>
</reference>
<reference evidence="3" key="3">
    <citation type="submission" date="2014-01" db="EMBL/GenBank/DDBJ databases">
        <title>Evolution of pathogenesis and genome organization in the Tremellales.</title>
        <authorList>
            <person name="Cuomo C."/>
            <person name="Litvintseva A."/>
            <person name="Heitman J."/>
            <person name="Chen Y."/>
            <person name="Sun S."/>
            <person name="Springer D."/>
            <person name="Dromer F."/>
            <person name="Young S."/>
            <person name="Zeng Q."/>
            <person name="Chapman S."/>
            <person name="Gujja S."/>
            <person name="Saif S."/>
            <person name="Birren B."/>
        </authorList>
    </citation>
    <scope>NUCLEOTIDE SEQUENCE</scope>
    <source>
        <strain evidence="3">CBS 10118</strain>
    </source>
</reference>
<gene>
    <name evidence="3" type="ORF">I302_07558</name>
    <name evidence="4" type="ORF">I302_108076</name>
</gene>
<reference evidence="4" key="2">
    <citation type="submission" date="2013-07" db="EMBL/GenBank/DDBJ databases">
        <authorList>
            <consortium name="The Broad Institute Genome Sequencing Platform"/>
            <person name="Cuomo C."/>
            <person name="Litvintseva A."/>
            <person name="Chen Y."/>
            <person name="Heitman J."/>
            <person name="Sun S."/>
            <person name="Springer D."/>
            <person name="Dromer F."/>
            <person name="Young S.K."/>
            <person name="Zeng Q."/>
            <person name="Gargeya S."/>
            <person name="Fitzgerald M."/>
            <person name="Abouelleil A."/>
            <person name="Alvarado L."/>
            <person name="Berlin A.M."/>
            <person name="Chapman S.B."/>
            <person name="Dewar J."/>
            <person name="Goldberg J."/>
            <person name="Griggs A."/>
            <person name="Gujja S."/>
            <person name="Hansen M."/>
            <person name="Howarth C."/>
            <person name="Imamovic A."/>
            <person name="Larimer J."/>
            <person name="McCowan C."/>
            <person name="Murphy C."/>
            <person name="Pearson M."/>
            <person name="Priest M."/>
            <person name="Roberts A."/>
            <person name="Saif S."/>
            <person name="Shea T."/>
            <person name="Sykes S."/>
            <person name="Wortman J."/>
            <person name="Nusbaum C."/>
            <person name="Birren B."/>
        </authorList>
    </citation>
    <scope>NUCLEOTIDE SEQUENCE</scope>
    <source>
        <strain evidence="4">CBS 10118</strain>
    </source>
</reference>
<dbReference type="KEGG" id="kbi:30211957"/>
<keyword evidence="2" id="KW-0732">Signal</keyword>
<dbReference type="GeneID" id="30211957"/>
<dbReference type="VEuPathDB" id="FungiDB:I302_07558"/>
<evidence type="ECO:0008006" key="6">
    <source>
        <dbReference type="Google" id="ProtNLM"/>
    </source>
</evidence>
<proteinExistence type="predicted"/>
<feature type="chain" id="PRO_5042334672" description="Pectate lyase" evidence="2">
    <location>
        <begin position="21"/>
        <end position="116"/>
    </location>
</feature>
<feature type="compositionally biased region" description="Gly residues" evidence="1">
    <location>
        <begin position="100"/>
        <end position="116"/>
    </location>
</feature>
<name>A0A1B9FWQ4_9TREE</name>
<feature type="compositionally biased region" description="Low complexity" evidence="1">
    <location>
        <begin position="82"/>
        <end position="99"/>
    </location>
</feature>
<evidence type="ECO:0000313" key="4">
    <source>
        <dbReference type="EMBL" id="WVW86038.1"/>
    </source>
</evidence>